<protein>
    <recommendedName>
        <fullName evidence="4">Phage transcriptional regulator, ArpU family</fullName>
    </recommendedName>
</protein>
<keyword evidence="3" id="KW-1185">Reference proteome</keyword>
<proteinExistence type="predicted"/>
<name>A0A1I7ID87_9BACL</name>
<feature type="compositionally biased region" description="Basic and acidic residues" evidence="1">
    <location>
        <begin position="46"/>
        <end position="58"/>
    </location>
</feature>
<dbReference type="Proteomes" id="UP000183508">
    <property type="component" value="Unassembled WGS sequence"/>
</dbReference>
<sequence length="166" mass="20005">MQLDLGLRKIDKTRTRQMVREYFRLYRYRKRLLEADLEERPAERRPLPGYEHAADPRTIRAPGYDGSRIPHLPPDIDEDPRDRERRRFCREVERAVDALPEYQAAIIRKLYMEHEPSPLHPAPTDLQVWRELYGDGWYVSERYYESQKAQAIFRLAETWGITQYVE</sequence>
<dbReference type="RefSeq" id="WP_074951053.1">
    <property type="nucleotide sequence ID" value="NZ_FPBV01000006.1"/>
</dbReference>
<gene>
    <name evidence="2" type="ORF">SAMN05421543_106145</name>
</gene>
<evidence type="ECO:0008006" key="4">
    <source>
        <dbReference type="Google" id="ProtNLM"/>
    </source>
</evidence>
<accession>A0A1I7ID87</accession>
<evidence type="ECO:0000313" key="2">
    <source>
        <dbReference type="EMBL" id="SFU70810.1"/>
    </source>
</evidence>
<reference evidence="3" key="1">
    <citation type="submission" date="2016-10" db="EMBL/GenBank/DDBJ databases">
        <authorList>
            <person name="Varghese N."/>
        </authorList>
    </citation>
    <scope>NUCLEOTIDE SEQUENCE [LARGE SCALE GENOMIC DNA]</scope>
    <source>
        <strain evidence="3">DSM 17980</strain>
    </source>
</reference>
<feature type="region of interest" description="Disordered" evidence="1">
    <location>
        <begin position="46"/>
        <end position="83"/>
    </location>
</feature>
<organism evidence="2 3">
    <name type="scientific">Alicyclobacillus macrosporangiidus</name>
    <dbReference type="NCBI Taxonomy" id="392015"/>
    <lineage>
        <taxon>Bacteria</taxon>
        <taxon>Bacillati</taxon>
        <taxon>Bacillota</taxon>
        <taxon>Bacilli</taxon>
        <taxon>Bacillales</taxon>
        <taxon>Alicyclobacillaceae</taxon>
        <taxon>Alicyclobacillus</taxon>
    </lineage>
</organism>
<dbReference type="EMBL" id="FPBV01000006">
    <property type="protein sequence ID" value="SFU70810.1"/>
    <property type="molecule type" value="Genomic_DNA"/>
</dbReference>
<evidence type="ECO:0000313" key="3">
    <source>
        <dbReference type="Proteomes" id="UP000183508"/>
    </source>
</evidence>
<dbReference type="AlphaFoldDB" id="A0A1I7ID87"/>
<dbReference type="STRING" id="392015.SAMN05421543_106145"/>
<evidence type="ECO:0000256" key="1">
    <source>
        <dbReference type="SAM" id="MobiDB-lite"/>
    </source>
</evidence>
<dbReference type="OrthoDB" id="9832231at2"/>